<evidence type="ECO:0000313" key="5">
    <source>
        <dbReference type="EMBL" id="BAL54911.1"/>
    </source>
</evidence>
<dbReference type="PANTHER" id="PTHR32039">
    <property type="entry name" value="MAGNESIUM-CHELATASE SUBUNIT CHLI"/>
    <property type="match status" value="1"/>
</dbReference>
<dbReference type="Gene3D" id="3.30.230.10">
    <property type="match status" value="1"/>
</dbReference>
<evidence type="ECO:0000256" key="2">
    <source>
        <dbReference type="ARBA" id="ARBA00022741"/>
    </source>
</evidence>
<proteinExistence type="inferred from homology"/>
<evidence type="ECO:0000259" key="4">
    <source>
        <dbReference type="SMART" id="SM00382"/>
    </source>
</evidence>
<comment type="similarity">
    <text evidence="1">Belongs to the Mg-chelatase subunits D/I family. ComM subfamily.</text>
</comment>
<name>H5SFH5_9BACT</name>
<dbReference type="CDD" id="cd00009">
    <property type="entry name" value="AAA"/>
    <property type="match status" value="1"/>
</dbReference>
<dbReference type="InterPro" id="IPR014721">
    <property type="entry name" value="Ribsml_uS5_D2-typ_fold_subgr"/>
</dbReference>
<organism evidence="5">
    <name type="scientific">uncultured Acetothermia bacterium</name>
    <dbReference type="NCBI Taxonomy" id="236499"/>
    <lineage>
        <taxon>Bacteria</taxon>
        <taxon>Candidatus Bipolaricaulota</taxon>
        <taxon>environmental samples</taxon>
    </lineage>
</organism>
<keyword evidence="3" id="KW-0067">ATP-binding</keyword>
<dbReference type="SMART" id="SM00382">
    <property type="entry name" value="AAA"/>
    <property type="match status" value="1"/>
</dbReference>
<accession>H5SFH5</accession>
<dbReference type="GO" id="GO:0003677">
    <property type="term" value="F:DNA binding"/>
    <property type="evidence" value="ECO:0007669"/>
    <property type="project" value="InterPro"/>
</dbReference>
<dbReference type="InterPro" id="IPR025158">
    <property type="entry name" value="Mg_chelat-rel_C"/>
</dbReference>
<gene>
    <name evidence="5" type="ORF">HGMM_F21E10C17</name>
</gene>
<dbReference type="EMBL" id="AP011703">
    <property type="protein sequence ID" value="BAL54911.1"/>
    <property type="molecule type" value="Genomic_DNA"/>
</dbReference>
<dbReference type="Pfam" id="PF01078">
    <property type="entry name" value="Mg_chelatase"/>
    <property type="match status" value="1"/>
</dbReference>
<dbReference type="SUPFAM" id="SSF54211">
    <property type="entry name" value="Ribosomal protein S5 domain 2-like"/>
    <property type="match status" value="1"/>
</dbReference>
<keyword evidence="2" id="KW-0547">Nucleotide-binding</keyword>
<dbReference type="GO" id="GO:0005524">
    <property type="term" value="F:ATP binding"/>
    <property type="evidence" value="ECO:0007669"/>
    <property type="project" value="UniProtKB-KW"/>
</dbReference>
<dbReference type="PRINTS" id="PR01657">
    <property type="entry name" value="MCMFAMILY"/>
</dbReference>
<dbReference type="InterPro" id="IPR003593">
    <property type="entry name" value="AAA+_ATPase"/>
</dbReference>
<dbReference type="InterPro" id="IPR001208">
    <property type="entry name" value="MCM_dom"/>
</dbReference>
<dbReference type="InterPro" id="IPR027417">
    <property type="entry name" value="P-loop_NTPase"/>
</dbReference>
<dbReference type="Gene3D" id="3.40.50.300">
    <property type="entry name" value="P-loop containing nucleotide triphosphate hydrolases"/>
    <property type="match status" value="1"/>
</dbReference>
<dbReference type="AlphaFoldDB" id="H5SFH5"/>
<dbReference type="SUPFAM" id="SSF52540">
    <property type="entry name" value="P-loop containing nucleoside triphosphate hydrolases"/>
    <property type="match status" value="1"/>
</dbReference>
<dbReference type="Pfam" id="PF13335">
    <property type="entry name" value="Mg_chelatase_C"/>
    <property type="match status" value="1"/>
</dbReference>
<dbReference type="NCBIfam" id="TIGR00368">
    <property type="entry name" value="YifB family Mg chelatase-like AAA ATPase"/>
    <property type="match status" value="1"/>
</dbReference>
<dbReference type="PANTHER" id="PTHR32039:SF7">
    <property type="entry name" value="COMPETENCE PROTEIN COMM"/>
    <property type="match status" value="1"/>
</dbReference>
<feature type="domain" description="AAA+ ATPase" evidence="4">
    <location>
        <begin position="213"/>
        <end position="397"/>
    </location>
</feature>
<evidence type="ECO:0000256" key="1">
    <source>
        <dbReference type="ARBA" id="ARBA00006354"/>
    </source>
</evidence>
<dbReference type="InterPro" id="IPR045006">
    <property type="entry name" value="CHLI-like"/>
</dbReference>
<reference evidence="5" key="2">
    <citation type="journal article" date="2012" name="PLoS ONE">
        <title>A Deeply Branching Thermophilic Bacterium with an Ancient Acetyl-CoA Pathway Dominates a Subsurface Ecosystem.</title>
        <authorList>
            <person name="Takami H."/>
            <person name="Noguchi H."/>
            <person name="Takaki Y."/>
            <person name="Uchiyama I."/>
            <person name="Toyoda A."/>
            <person name="Nishi S."/>
            <person name="Chee G.-J."/>
            <person name="Arai W."/>
            <person name="Nunoura T."/>
            <person name="Itoh T."/>
            <person name="Hattori M."/>
            <person name="Takai K."/>
        </authorList>
    </citation>
    <scope>NUCLEOTIDE SEQUENCE</scope>
</reference>
<dbReference type="InterPro" id="IPR000523">
    <property type="entry name" value="Mg_chelatse_chII-like_cat_dom"/>
</dbReference>
<reference evidence="5" key="1">
    <citation type="journal article" date="2005" name="Environ. Microbiol.">
        <title>Genetic and functional properties of uncultivated thermophilic crenarchaeotes from a subsurface gold mine as revealed by analysis of genome fragments.</title>
        <authorList>
            <person name="Nunoura T."/>
            <person name="Hirayama H."/>
            <person name="Takami H."/>
            <person name="Oida H."/>
            <person name="Nishi S."/>
            <person name="Shimamura S."/>
            <person name="Suzuki Y."/>
            <person name="Inagaki F."/>
            <person name="Takai K."/>
            <person name="Nealson K.H."/>
            <person name="Horikoshi K."/>
        </authorList>
    </citation>
    <scope>NUCLEOTIDE SEQUENCE</scope>
</reference>
<protein>
    <submittedName>
        <fullName evidence="5">Mg chelatase-related protein</fullName>
    </submittedName>
</protein>
<sequence length="516" mass="55772">MFAKAISGSVVGIDAELIEVQCDIALGLPTFTIVGLPQKEVQESRERIRSALKNAGFDFPAKRITVNLAPADLPKEGVGLDLPLALAILVATGQISGERLTEFLALGELSLDGEVRPVKGVLPIALAARKNNLKGVIVPAGNAKEAAIVSSLEVYGVENLQQAIAFLNGDLQIQPTTVEPAALTGDGPLYDCDLSEIKGQEQAKRALEVAAAGGHNILLIGPPGSGKSMLAKRLPTILPPLSFEEALEVTKIYSILGLLPADRPLVLTRPFRAPHHTVSYAGMVGGGHGQPRPGEISLAHHGVLFLDELPEFDRDVLETLRQPLEERQITLSRAAAALTFPANFMLVAAMNPCPCGHRGDAKKPCRCSPLDVKRYRKRISGPFLDRIDIFVEVPRLTKEELMGKPTGESSSSVRARVERARRVQSERFRGQKIFANAQMGPREMHAYVHAALEQGAKSLLERAIDHWGLSGRAYTRVLKVARTIADLEQSEIIRAAHVAEAIQYRSSEESVLEGGM</sequence>
<dbReference type="InterPro" id="IPR020568">
    <property type="entry name" value="Ribosomal_Su5_D2-typ_SF"/>
</dbReference>
<dbReference type="InterPro" id="IPR004482">
    <property type="entry name" value="Mg_chelat-rel"/>
</dbReference>
<evidence type="ECO:0000256" key="3">
    <source>
        <dbReference type="ARBA" id="ARBA00022840"/>
    </source>
</evidence>
<dbReference type="Pfam" id="PF13541">
    <property type="entry name" value="ChlI"/>
    <property type="match status" value="1"/>
</dbReference>